<dbReference type="RefSeq" id="WP_090710353.1">
    <property type="nucleotide sequence ID" value="NZ_FOVM01000004.1"/>
</dbReference>
<dbReference type="AlphaFoldDB" id="A0A1I5AX25"/>
<keyword evidence="2" id="KW-0812">Transmembrane</keyword>
<feature type="transmembrane region" description="Helical" evidence="2">
    <location>
        <begin position="67"/>
        <end position="86"/>
    </location>
</feature>
<dbReference type="STRING" id="995034.SAMN05216219_1589"/>
<evidence type="ECO:0000256" key="1">
    <source>
        <dbReference type="SAM" id="MobiDB-lite"/>
    </source>
</evidence>
<sequence>MRAPKWLVANDPHPAYSDWDGRDGLTETPKVMVRMDEYPRLAPQPVHPTPPTEPVLPKTHDESKAPFIACTVVLVVVFIILGWTAFDLLAAGVKY</sequence>
<dbReference type="Proteomes" id="UP000198867">
    <property type="component" value="Unassembled WGS sequence"/>
</dbReference>
<keyword evidence="2" id="KW-1133">Transmembrane helix</keyword>
<gene>
    <name evidence="3" type="ORF">SAMN05216219_1589</name>
</gene>
<reference evidence="4" key="1">
    <citation type="submission" date="2016-10" db="EMBL/GenBank/DDBJ databases">
        <authorList>
            <person name="Varghese N."/>
            <person name="Submissions S."/>
        </authorList>
    </citation>
    <scope>NUCLEOTIDE SEQUENCE [LARGE SCALE GENOMIC DNA]</scope>
    <source>
        <strain evidence="4">CGMCC 1.11101</strain>
    </source>
</reference>
<feature type="region of interest" description="Disordered" evidence="1">
    <location>
        <begin position="41"/>
        <end position="60"/>
    </location>
</feature>
<organism evidence="3 4">
    <name type="scientific">Mycetocola miduiensis</name>
    <dbReference type="NCBI Taxonomy" id="995034"/>
    <lineage>
        <taxon>Bacteria</taxon>
        <taxon>Bacillati</taxon>
        <taxon>Actinomycetota</taxon>
        <taxon>Actinomycetes</taxon>
        <taxon>Micrococcales</taxon>
        <taxon>Microbacteriaceae</taxon>
        <taxon>Mycetocola</taxon>
    </lineage>
</organism>
<keyword evidence="2" id="KW-0472">Membrane</keyword>
<dbReference type="EMBL" id="FOVM01000004">
    <property type="protein sequence ID" value="SFN66962.1"/>
    <property type="molecule type" value="Genomic_DNA"/>
</dbReference>
<accession>A0A1I5AX25</accession>
<evidence type="ECO:0000313" key="4">
    <source>
        <dbReference type="Proteomes" id="UP000198867"/>
    </source>
</evidence>
<protein>
    <submittedName>
        <fullName evidence="3">Uncharacterized protein</fullName>
    </submittedName>
</protein>
<proteinExistence type="predicted"/>
<keyword evidence="4" id="KW-1185">Reference proteome</keyword>
<name>A0A1I5AX25_9MICO</name>
<feature type="compositionally biased region" description="Pro residues" evidence="1">
    <location>
        <begin position="45"/>
        <end position="54"/>
    </location>
</feature>
<evidence type="ECO:0000313" key="3">
    <source>
        <dbReference type="EMBL" id="SFN66962.1"/>
    </source>
</evidence>
<evidence type="ECO:0000256" key="2">
    <source>
        <dbReference type="SAM" id="Phobius"/>
    </source>
</evidence>